<feature type="compositionally biased region" description="Low complexity" evidence="1">
    <location>
        <begin position="223"/>
        <end position="234"/>
    </location>
</feature>
<dbReference type="InterPro" id="IPR056429">
    <property type="entry name" value="PH_CMIP"/>
</dbReference>
<feature type="region of interest" description="Disordered" evidence="1">
    <location>
        <begin position="797"/>
        <end position="844"/>
    </location>
</feature>
<proteinExistence type="predicted"/>
<dbReference type="PANTHER" id="PTHR25480:SF0">
    <property type="entry name" value="C-MAF-INDUCING PROTEIN"/>
    <property type="match status" value="1"/>
</dbReference>
<dbReference type="InterPro" id="IPR052813">
    <property type="entry name" value="CMIP"/>
</dbReference>
<feature type="compositionally biased region" description="Basic and acidic residues" evidence="1">
    <location>
        <begin position="153"/>
        <end position="172"/>
    </location>
</feature>
<protein>
    <recommendedName>
        <fullName evidence="2">C-Maf-inducing protein PH domain-containing protein</fullName>
    </recommendedName>
</protein>
<feature type="region of interest" description="Disordered" evidence="1">
    <location>
        <begin position="302"/>
        <end position="354"/>
    </location>
</feature>
<feature type="region of interest" description="Disordered" evidence="1">
    <location>
        <begin position="220"/>
        <end position="254"/>
    </location>
</feature>
<evidence type="ECO:0000256" key="1">
    <source>
        <dbReference type="SAM" id="MobiDB-lite"/>
    </source>
</evidence>
<dbReference type="InterPro" id="IPR032675">
    <property type="entry name" value="LRR_dom_sf"/>
</dbReference>
<feature type="compositionally biased region" description="Low complexity" evidence="1">
    <location>
        <begin position="380"/>
        <end position="404"/>
    </location>
</feature>
<feature type="compositionally biased region" description="Low complexity" evidence="1">
    <location>
        <begin position="243"/>
        <end position="254"/>
    </location>
</feature>
<feature type="domain" description="C-Maf-inducing protein PH" evidence="2">
    <location>
        <begin position="431"/>
        <end position="507"/>
    </location>
</feature>
<organism evidence="3 4">
    <name type="scientific">Daphnia galeata</name>
    <dbReference type="NCBI Taxonomy" id="27404"/>
    <lineage>
        <taxon>Eukaryota</taxon>
        <taxon>Metazoa</taxon>
        <taxon>Ecdysozoa</taxon>
        <taxon>Arthropoda</taxon>
        <taxon>Crustacea</taxon>
        <taxon>Branchiopoda</taxon>
        <taxon>Diplostraca</taxon>
        <taxon>Cladocera</taxon>
        <taxon>Anomopoda</taxon>
        <taxon>Daphniidae</taxon>
        <taxon>Daphnia</taxon>
    </lineage>
</organism>
<dbReference type="Gene3D" id="3.80.10.10">
    <property type="entry name" value="Ribonuclease Inhibitor"/>
    <property type="match status" value="1"/>
</dbReference>
<feature type="domain" description="C-Maf-inducing protein PH" evidence="2">
    <location>
        <begin position="549"/>
        <end position="594"/>
    </location>
</feature>
<evidence type="ECO:0000313" key="4">
    <source>
        <dbReference type="Proteomes" id="UP000789390"/>
    </source>
</evidence>
<dbReference type="Pfam" id="PF23066">
    <property type="entry name" value="PH_21"/>
    <property type="match status" value="2"/>
</dbReference>
<name>A0A8J2RQQ3_9CRUS</name>
<comment type="caution">
    <text evidence="3">The sequence shown here is derived from an EMBL/GenBank/DDBJ whole genome shotgun (WGS) entry which is preliminary data.</text>
</comment>
<feature type="compositionally biased region" description="Basic and acidic residues" evidence="1">
    <location>
        <begin position="120"/>
        <end position="130"/>
    </location>
</feature>
<accession>A0A8J2RQQ3</accession>
<sequence length="1193" mass="132035">MNYVSFIGFLLDKVDAVCHQILIDMKCCDLLVSASRLLLSPSSSTTDSTAIMSSSSPAPQSSAISTQRQVKESILNQQSTSIWLNQPTSSSSSMNKRRSQTLPDLYSNAATPSASSVSALERRLSTHGERGVTNSRSSRRRRKDVAVVIAGGRGEEQVKKAEKEEEKEDEGRINKDVSDDVVATVATSTFISDRTAGVMQEQQIPQVHCSFIGRRERIGQKVSSSSSSGSLTSLNFERDRHSTVSSSTKTTTSSLNSINHRYSQSALVLTGHNPEIVLVRSSSSSSSSDEDDGTVDFVTTLMDDDNKKRSPLDHRSTLDGGRHFGTCRSAPTTPHLQSRSSLHHHHSSSLAVNPLRNSKSSYGFNDPVGAMAVERVNDQTTTNSTTTTNSQDKCSSSSSSSTEASSHHHQLLNESSSLSSPPPVLHRRFLKLLSEGDIQLCRVTHSGTVIGKILSSKFLRRWETHHLYLNDAQISSKTVRPPPLPNPSGFMEESTPYSSMKEISLVVSSSSSLTSSGYLWDRTYSDPGGVDGSHSFATAAAAAAAAANNSPQHCLIRIVLPEGCLLLQANNAYVRDQWYHSIIWKKNLFRYHQITRRTTRQEVLLKEVKSMVELATSTPLQDHCIAQAPFQVISSLLSTVSEEKSAHHQQSRVCIGMPGGCYYSQTVLEDLLLTLSPLLERQPPSREMCTAFSRHCRLHPRSSLVRGLFTSVVHRILKHNVDFGKNPFMRRFVHDYIRVLYAHNDGPQAVRDFVRNAHGEGSACPHPRVLPNLVAVCLAAVFSIYEYRRRRQRHPSDWVNIQTNHPVDHNEDKMTQQQQQQQPTTPPIDEPPPNDRHKNNKNNNNNNIWDMQCYLAIIKTACEFEDWRPGLAQLLQPVPFPDEALVDDVFIKGMGIVVGAIGNDSRCAVHQCVLGIREGKEGWFHVICPSSAACSDDGSLWASILKTLLDCCCRRKAFLASMTKLVGACQLLALRDHSSAQETLCLMLEWNLLEISATSSDETNNSSHPCGGSVEERNSLPLQIATTLQSTESGRRLYFELCDRQLHLKELQQKGGPKKLTLPNRSTDDDLSKLLLNCGSLGNLECLSLAFTQVTSACAQHLIKLPSLRYLNLWSTQFGDAGLQLISEHLHKLQVLNLCETPVTDKGLACLASMKSLRKLNLNSTTLSVSTFEKLKQKLPSLQECDVRYTDAW</sequence>
<dbReference type="SUPFAM" id="SSF52047">
    <property type="entry name" value="RNI-like"/>
    <property type="match status" value="1"/>
</dbReference>
<dbReference type="Proteomes" id="UP000789390">
    <property type="component" value="Unassembled WGS sequence"/>
</dbReference>
<feature type="compositionally biased region" description="Polar residues" evidence="1">
    <location>
        <begin position="74"/>
        <end position="88"/>
    </location>
</feature>
<dbReference type="AlphaFoldDB" id="A0A8J2RQQ3"/>
<dbReference type="EMBL" id="CAKKLH010000190">
    <property type="protein sequence ID" value="CAH0105554.1"/>
    <property type="molecule type" value="Genomic_DNA"/>
</dbReference>
<feature type="compositionally biased region" description="Polar residues" evidence="1">
    <location>
        <begin position="108"/>
        <end position="118"/>
    </location>
</feature>
<dbReference type="OrthoDB" id="10056090at2759"/>
<dbReference type="SMART" id="SM00368">
    <property type="entry name" value="LRR_RI"/>
    <property type="match status" value="2"/>
</dbReference>
<evidence type="ECO:0000313" key="3">
    <source>
        <dbReference type="EMBL" id="CAH0105554.1"/>
    </source>
</evidence>
<feature type="compositionally biased region" description="Low complexity" evidence="1">
    <location>
        <begin position="44"/>
        <end position="65"/>
    </location>
</feature>
<reference evidence="3" key="1">
    <citation type="submission" date="2021-11" db="EMBL/GenBank/DDBJ databases">
        <authorList>
            <person name="Schell T."/>
        </authorList>
    </citation>
    <scope>NUCLEOTIDE SEQUENCE</scope>
    <source>
        <strain evidence="3">M5</strain>
    </source>
</reference>
<feature type="region of interest" description="Disordered" evidence="1">
    <location>
        <begin position="44"/>
        <end position="172"/>
    </location>
</feature>
<feature type="region of interest" description="Disordered" evidence="1">
    <location>
        <begin position="380"/>
        <end position="421"/>
    </location>
</feature>
<keyword evidence="4" id="KW-1185">Reference proteome</keyword>
<dbReference type="PANTHER" id="PTHR25480">
    <property type="entry name" value="LEUCINE-RICH REPEAT-CONTAINING PROTEIN 73"/>
    <property type="match status" value="1"/>
</dbReference>
<gene>
    <name evidence="3" type="ORF">DGAL_LOCUS8610</name>
</gene>
<feature type="compositionally biased region" description="Basic and acidic residues" evidence="1">
    <location>
        <begin position="304"/>
        <end position="322"/>
    </location>
</feature>
<evidence type="ECO:0000259" key="2">
    <source>
        <dbReference type="Pfam" id="PF23066"/>
    </source>
</evidence>